<evidence type="ECO:0000313" key="2">
    <source>
        <dbReference type="EMBL" id="KAK0503008.1"/>
    </source>
</evidence>
<sequence length="195" mass="21587">MALLVASIIAGSVGIPEDVLFVLDGLPLIVLQISACCGYKFEIVSKVRHMVTLAVLFVVTLASSIFTTVLHARGYLFVNFAALPNSRSLAIALLVLSWVSPPAAIIGFIVSYREYAKPLPHVMRPPRVWSTLYSSEENLSRTHSMELGHITTEYKIGSFATWDPTRLNRTVVPRVHLEANCRIPEPEQWTTVALN</sequence>
<keyword evidence="1" id="KW-1133">Transmembrane helix</keyword>
<comment type="caution">
    <text evidence="2">The sequence shown here is derived from an EMBL/GenBank/DDBJ whole genome shotgun (WGS) entry which is preliminary data.</text>
</comment>
<feature type="transmembrane region" description="Helical" evidence="1">
    <location>
        <begin position="53"/>
        <end position="76"/>
    </location>
</feature>
<keyword evidence="3" id="KW-1185">Reference proteome</keyword>
<keyword evidence="1" id="KW-0472">Membrane</keyword>
<organism evidence="2 3">
    <name type="scientific">Armillaria luteobubalina</name>
    <dbReference type="NCBI Taxonomy" id="153913"/>
    <lineage>
        <taxon>Eukaryota</taxon>
        <taxon>Fungi</taxon>
        <taxon>Dikarya</taxon>
        <taxon>Basidiomycota</taxon>
        <taxon>Agaricomycotina</taxon>
        <taxon>Agaricomycetes</taxon>
        <taxon>Agaricomycetidae</taxon>
        <taxon>Agaricales</taxon>
        <taxon>Marasmiineae</taxon>
        <taxon>Physalacriaceae</taxon>
        <taxon>Armillaria</taxon>
    </lineage>
</organism>
<accession>A0AA39UTW1</accession>
<dbReference type="Proteomes" id="UP001175228">
    <property type="component" value="Unassembled WGS sequence"/>
</dbReference>
<protein>
    <submittedName>
        <fullName evidence="2">Uncharacterized protein</fullName>
    </submittedName>
</protein>
<proteinExistence type="predicted"/>
<dbReference type="AlphaFoldDB" id="A0AA39UTW1"/>
<feature type="transmembrane region" description="Helical" evidence="1">
    <location>
        <begin position="24"/>
        <end position="41"/>
    </location>
</feature>
<dbReference type="EMBL" id="JAUEPU010000004">
    <property type="protein sequence ID" value="KAK0503008.1"/>
    <property type="molecule type" value="Genomic_DNA"/>
</dbReference>
<keyword evidence="1" id="KW-0812">Transmembrane</keyword>
<evidence type="ECO:0000313" key="3">
    <source>
        <dbReference type="Proteomes" id="UP001175228"/>
    </source>
</evidence>
<evidence type="ECO:0000256" key="1">
    <source>
        <dbReference type="SAM" id="Phobius"/>
    </source>
</evidence>
<reference evidence="2" key="1">
    <citation type="submission" date="2023-06" db="EMBL/GenBank/DDBJ databases">
        <authorList>
            <consortium name="Lawrence Berkeley National Laboratory"/>
            <person name="Ahrendt S."/>
            <person name="Sahu N."/>
            <person name="Indic B."/>
            <person name="Wong-Bajracharya J."/>
            <person name="Merenyi Z."/>
            <person name="Ke H.-M."/>
            <person name="Monk M."/>
            <person name="Kocsube S."/>
            <person name="Drula E."/>
            <person name="Lipzen A."/>
            <person name="Balint B."/>
            <person name="Henrissat B."/>
            <person name="Andreopoulos B."/>
            <person name="Martin F.M."/>
            <person name="Harder C.B."/>
            <person name="Rigling D."/>
            <person name="Ford K.L."/>
            <person name="Foster G.D."/>
            <person name="Pangilinan J."/>
            <person name="Papanicolaou A."/>
            <person name="Barry K."/>
            <person name="LaButti K."/>
            <person name="Viragh M."/>
            <person name="Koriabine M."/>
            <person name="Yan M."/>
            <person name="Riley R."/>
            <person name="Champramary S."/>
            <person name="Plett K.L."/>
            <person name="Tsai I.J."/>
            <person name="Slot J."/>
            <person name="Sipos G."/>
            <person name="Plett J."/>
            <person name="Nagy L.G."/>
            <person name="Grigoriev I.V."/>
        </authorList>
    </citation>
    <scope>NUCLEOTIDE SEQUENCE</scope>
    <source>
        <strain evidence="2">HWK02</strain>
    </source>
</reference>
<gene>
    <name evidence="2" type="ORF">EDD18DRAFT_1345903</name>
</gene>
<name>A0AA39UTW1_9AGAR</name>
<feature type="transmembrane region" description="Helical" evidence="1">
    <location>
        <begin position="88"/>
        <end position="110"/>
    </location>
</feature>